<comment type="subcellular location">
    <subcellularLocation>
        <location evidence="1">Nucleus</location>
    </subcellularLocation>
</comment>
<dbReference type="SMART" id="SM00066">
    <property type="entry name" value="GAL4"/>
    <property type="match status" value="1"/>
</dbReference>
<dbReference type="Gene3D" id="4.10.240.10">
    <property type="entry name" value="Zn(2)-C6 fungal-type DNA-binding domain"/>
    <property type="match status" value="1"/>
</dbReference>
<dbReference type="STRING" id="1448308.A0A2T2P469"/>
<organism evidence="5 6">
    <name type="scientific">Corynespora cassiicola Philippines</name>
    <dbReference type="NCBI Taxonomy" id="1448308"/>
    <lineage>
        <taxon>Eukaryota</taxon>
        <taxon>Fungi</taxon>
        <taxon>Dikarya</taxon>
        <taxon>Ascomycota</taxon>
        <taxon>Pezizomycotina</taxon>
        <taxon>Dothideomycetes</taxon>
        <taxon>Pleosporomycetidae</taxon>
        <taxon>Pleosporales</taxon>
        <taxon>Corynesporascaceae</taxon>
        <taxon>Corynespora</taxon>
    </lineage>
</organism>
<gene>
    <name evidence="5" type="ORF">BS50DRAFT_252804</name>
</gene>
<dbReference type="PANTHER" id="PTHR31001">
    <property type="entry name" value="UNCHARACTERIZED TRANSCRIPTIONAL REGULATORY PROTEIN"/>
    <property type="match status" value="1"/>
</dbReference>
<proteinExistence type="predicted"/>
<dbReference type="PROSITE" id="PS50048">
    <property type="entry name" value="ZN2_CY6_FUNGAL_2"/>
    <property type="match status" value="1"/>
</dbReference>
<dbReference type="SUPFAM" id="SSF57701">
    <property type="entry name" value="Zn2/Cys6 DNA-binding domain"/>
    <property type="match status" value="1"/>
</dbReference>
<sequence length="744" mass="84475">MTRNLFPARLRMNHQNRRLNTNYRRNGKLQSCEPCRKGKLRCDHMMPTCGRCAKRNKPEQCVYHPAPLTKNVNTVPTPPETDESSPPFVFNSYECNTVPNDLLVPAIATGPQPRVPRASSVPVQPWSSSIYGQQTTEELRRPLNIGQTQGESINFQQSPGFVHHAAILAEHESFVGIVPQDSDPTPSQIPQSYIDKGAAVLALLQDFALYQKYVDKWFSVARGIILIEPMVKIWTTGIWTTWHKVLEGQKPEELRRMSEKIWENTTKPLARLLNRNTTPREFCANVTGDNLRWEVIGIIMTLVNLVAQTLQDGDAIFCSHDEPPVDRAALALKTHNASEMCVGFCDEFGVINDLYLWLLYENCIAYCSMRTKGSYQNWIKFGTLATAILCCNLHEEIKVDDKTPFFIAECRKRLFVCAYDSDKWSALYVGRPPRLTRHYCQLQLPLDLTDAQTMSDGLDLEDAIASLDEDGWNPNGSVQWCTATRFFACSSLVMEEILEISLGKVSPDEIVQRAASIEQRTIQMWNELPDFLRLDEQDPWNLSKRAPIELLFLVYIRIAYHQHMFLVQRTLIKKVGADSTKLLSVCQDMFHLVMDLTNHRDVFRDFHIDYVQILCMSGIPAAAVVAVELLKQEQDAEFASAMTSPLPRSETIQNLSVFVAALASVRPESNGWPSCERGRKFLKKILDTILSPTPVAGTRSNSNIEGLEGADPCMPVFQATNDVDFMRWLETMDWEQNTPWVNFS</sequence>
<dbReference type="PROSITE" id="PS00463">
    <property type="entry name" value="ZN2_CY6_FUNGAL_1"/>
    <property type="match status" value="1"/>
</dbReference>
<evidence type="ECO:0000259" key="4">
    <source>
        <dbReference type="PROSITE" id="PS50048"/>
    </source>
</evidence>
<dbReference type="CDD" id="cd12148">
    <property type="entry name" value="fungal_TF_MHR"/>
    <property type="match status" value="1"/>
</dbReference>
<evidence type="ECO:0000256" key="1">
    <source>
        <dbReference type="ARBA" id="ARBA00004123"/>
    </source>
</evidence>
<reference evidence="5 6" key="1">
    <citation type="journal article" date="2018" name="Front. Microbiol.">
        <title>Genome-Wide Analysis of Corynespora cassiicola Leaf Fall Disease Putative Effectors.</title>
        <authorList>
            <person name="Lopez D."/>
            <person name="Ribeiro S."/>
            <person name="Label P."/>
            <person name="Fumanal B."/>
            <person name="Venisse J.S."/>
            <person name="Kohler A."/>
            <person name="de Oliveira R.R."/>
            <person name="Labutti K."/>
            <person name="Lipzen A."/>
            <person name="Lail K."/>
            <person name="Bauer D."/>
            <person name="Ohm R.A."/>
            <person name="Barry K.W."/>
            <person name="Spatafora J."/>
            <person name="Grigoriev I.V."/>
            <person name="Martin F.M."/>
            <person name="Pujade-Renaud V."/>
        </authorList>
    </citation>
    <scope>NUCLEOTIDE SEQUENCE [LARGE SCALE GENOMIC DNA]</scope>
    <source>
        <strain evidence="5 6">Philippines</strain>
    </source>
</reference>
<accession>A0A2T2P469</accession>
<dbReference type="AlphaFoldDB" id="A0A2T2P469"/>
<dbReference type="InterPro" id="IPR001138">
    <property type="entry name" value="Zn2Cys6_DnaBD"/>
</dbReference>
<dbReference type="GO" id="GO:0005634">
    <property type="term" value="C:nucleus"/>
    <property type="evidence" value="ECO:0007669"/>
    <property type="project" value="UniProtKB-SubCell"/>
</dbReference>
<keyword evidence="3" id="KW-0539">Nucleus</keyword>
<keyword evidence="6" id="KW-1185">Reference proteome</keyword>
<dbReference type="InterPro" id="IPR007219">
    <property type="entry name" value="XnlR_reg_dom"/>
</dbReference>
<evidence type="ECO:0000313" key="6">
    <source>
        <dbReference type="Proteomes" id="UP000240883"/>
    </source>
</evidence>
<evidence type="ECO:0000256" key="2">
    <source>
        <dbReference type="ARBA" id="ARBA00022723"/>
    </source>
</evidence>
<dbReference type="InterPro" id="IPR036864">
    <property type="entry name" value="Zn2-C6_fun-type_DNA-bd_sf"/>
</dbReference>
<evidence type="ECO:0000256" key="3">
    <source>
        <dbReference type="ARBA" id="ARBA00023242"/>
    </source>
</evidence>
<dbReference type="Proteomes" id="UP000240883">
    <property type="component" value="Unassembled WGS sequence"/>
</dbReference>
<dbReference type="CDD" id="cd00067">
    <property type="entry name" value="GAL4"/>
    <property type="match status" value="1"/>
</dbReference>
<dbReference type="GO" id="GO:0008270">
    <property type="term" value="F:zinc ion binding"/>
    <property type="evidence" value="ECO:0007669"/>
    <property type="project" value="InterPro"/>
</dbReference>
<dbReference type="GO" id="GO:0000981">
    <property type="term" value="F:DNA-binding transcription factor activity, RNA polymerase II-specific"/>
    <property type="evidence" value="ECO:0007669"/>
    <property type="project" value="InterPro"/>
</dbReference>
<dbReference type="PANTHER" id="PTHR31001:SF40">
    <property type="entry name" value="ZN(II)2CYS6 TRANSCRIPTION FACTOR (EUROFUNG)"/>
    <property type="match status" value="1"/>
</dbReference>
<dbReference type="Pfam" id="PF00172">
    <property type="entry name" value="Zn_clus"/>
    <property type="match status" value="1"/>
</dbReference>
<name>A0A2T2P469_CORCC</name>
<protein>
    <recommendedName>
        <fullName evidence="4">Zn(2)-C6 fungal-type domain-containing protein</fullName>
    </recommendedName>
</protein>
<evidence type="ECO:0000313" key="5">
    <source>
        <dbReference type="EMBL" id="PSN72475.1"/>
    </source>
</evidence>
<dbReference type="GO" id="GO:0006351">
    <property type="term" value="P:DNA-templated transcription"/>
    <property type="evidence" value="ECO:0007669"/>
    <property type="project" value="InterPro"/>
</dbReference>
<dbReference type="OrthoDB" id="4898680at2759"/>
<dbReference type="Pfam" id="PF04082">
    <property type="entry name" value="Fungal_trans"/>
    <property type="match status" value="1"/>
</dbReference>
<dbReference type="InterPro" id="IPR050613">
    <property type="entry name" value="Sec_Metabolite_Reg"/>
</dbReference>
<dbReference type="EMBL" id="KZ678130">
    <property type="protein sequence ID" value="PSN72475.1"/>
    <property type="molecule type" value="Genomic_DNA"/>
</dbReference>
<keyword evidence="2" id="KW-0479">Metal-binding</keyword>
<dbReference type="GO" id="GO:0003677">
    <property type="term" value="F:DNA binding"/>
    <property type="evidence" value="ECO:0007669"/>
    <property type="project" value="InterPro"/>
</dbReference>
<feature type="domain" description="Zn(2)-C6 fungal-type" evidence="4">
    <location>
        <begin position="31"/>
        <end position="63"/>
    </location>
</feature>